<dbReference type="AlphaFoldDB" id="N6WZA0"/>
<dbReference type="CDD" id="cd05379">
    <property type="entry name" value="CAP_bacterial"/>
    <property type="match status" value="1"/>
</dbReference>
<feature type="region of interest" description="Disordered" evidence="1">
    <location>
        <begin position="79"/>
        <end position="106"/>
    </location>
</feature>
<dbReference type="SUPFAM" id="SSF55797">
    <property type="entry name" value="PR-1-like"/>
    <property type="match status" value="1"/>
</dbReference>
<dbReference type="EMBL" id="APLQ01000010">
    <property type="protein sequence ID" value="ENO16482.2"/>
    <property type="molecule type" value="Genomic_DNA"/>
</dbReference>
<dbReference type="PANTHER" id="PTHR31157:SF1">
    <property type="entry name" value="SCP DOMAIN-CONTAINING PROTEIN"/>
    <property type="match status" value="1"/>
</dbReference>
<evidence type="ECO:0000259" key="2">
    <source>
        <dbReference type="Pfam" id="PF00188"/>
    </source>
</evidence>
<protein>
    <submittedName>
        <fullName evidence="3">CAP domain-containing protein</fullName>
    </submittedName>
</protein>
<keyword evidence="4" id="KW-1185">Reference proteome</keyword>
<accession>N6WZA0</accession>
<dbReference type="InterPro" id="IPR014044">
    <property type="entry name" value="CAP_dom"/>
</dbReference>
<dbReference type="PANTHER" id="PTHR31157">
    <property type="entry name" value="SCP DOMAIN-CONTAINING PROTEIN"/>
    <property type="match status" value="1"/>
</dbReference>
<dbReference type="PATRIC" id="fig|626887.3.peg.416"/>
<proteinExistence type="predicted"/>
<evidence type="ECO:0000313" key="3">
    <source>
        <dbReference type="EMBL" id="ENO16482.2"/>
    </source>
</evidence>
<comment type="caution">
    <text evidence="3">The sequence shown here is derived from an EMBL/GenBank/DDBJ whole genome shotgun (WGS) entry which is preliminary data.</text>
</comment>
<name>N6WZA0_9GAMM</name>
<dbReference type="STRING" id="626887.J057_02190"/>
<organism evidence="3 4">
    <name type="scientific">Marinobacter nanhaiticus D15-8W</name>
    <dbReference type="NCBI Taxonomy" id="626887"/>
    <lineage>
        <taxon>Bacteria</taxon>
        <taxon>Pseudomonadati</taxon>
        <taxon>Pseudomonadota</taxon>
        <taxon>Gammaproteobacteria</taxon>
        <taxon>Pseudomonadales</taxon>
        <taxon>Marinobacteraceae</taxon>
        <taxon>Marinobacter</taxon>
    </lineage>
</organism>
<gene>
    <name evidence="3" type="ORF">J057_02190</name>
</gene>
<dbReference type="OrthoDB" id="68195at2"/>
<dbReference type="eggNOG" id="COG2340">
    <property type="taxonomic scope" value="Bacteria"/>
</dbReference>
<dbReference type="HOGENOM" id="CLU_048111_3_0_6"/>
<reference evidence="3 4" key="1">
    <citation type="journal article" date="2013" name="Genome Announc.">
        <title>Genome Sequence of the Polycyclic Aromatic Hydrocarbon-Degrading Bacterium Strain Marinobacter nanhaiticus D15-8WT.</title>
        <authorList>
            <person name="Cui Z."/>
            <person name="Gao W."/>
            <person name="Li Q."/>
            <person name="Xu G."/>
            <person name="Zheng L."/>
        </authorList>
    </citation>
    <scope>NUCLEOTIDE SEQUENCE [LARGE SCALE GENOMIC DNA]</scope>
    <source>
        <strain evidence="3 4">D15-8W</strain>
    </source>
</reference>
<dbReference type="InterPro" id="IPR035940">
    <property type="entry name" value="CAP_sf"/>
</dbReference>
<evidence type="ECO:0000313" key="4">
    <source>
        <dbReference type="Proteomes" id="UP000013165"/>
    </source>
</evidence>
<dbReference type="Proteomes" id="UP000013165">
    <property type="component" value="Unassembled WGS sequence"/>
</dbReference>
<dbReference type="Pfam" id="PF00188">
    <property type="entry name" value="CAP"/>
    <property type="match status" value="1"/>
</dbReference>
<evidence type="ECO:0000256" key="1">
    <source>
        <dbReference type="SAM" id="MobiDB-lite"/>
    </source>
</evidence>
<dbReference type="Gene3D" id="3.40.33.10">
    <property type="entry name" value="CAP"/>
    <property type="match status" value="1"/>
</dbReference>
<feature type="domain" description="SCP" evidence="2">
    <location>
        <begin position="116"/>
        <end position="243"/>
    </location>
</feature>
<sequence length="247" mass="25967">MLGGLARNRVSVMQRGPTKGLQRRQKYILRVCAIFWARTTIVLPDPSTGEMMRSMLPTVSVLFFAGLLAGCGGSDGGDVASVAEENQDASGSADEGGSANGPDGNCEPEAYQAELLRLVNAARSEARMCGDQSYAAAGSLTYSCGLEQAASTHSEDMATNNFISHTGSNGLGVSDRVEAAGYAWSAVGENIAGGYASPDEVTAGWLSSAGHCANIMNPRFTEFGAARVESENADYPRYWTEVFAAPR</sequence>